<keyword evidence="2" id="KW-1185">Reference proteome</keyword>
<dbReference type="Proteomes" id="UP000308886">
    <property type="component" value="Unassembled WGS sequence"/>
</dbReference>
<sequence>MTIVIAIFILLAFILIAATPKTSVNKAALAVFASTVGWVLYICFGSDFVMAQHPTDYMSFLRGATANSVAVKEYIASNIFIKYVGKASEIVLFLMSTMTIIEILDTNGCFDFFPHWIKTRNSKRLLWSVAVLTFLLSANMDNLTVTTMMLVMMHKMLPNRRQRTIFGPVIVLSANIGGALTVIGDPNGLLLWNMGAVTPSHFSAWMALPCLVAWAVPTFLMSLKLPERVELERFSLPYRGDDTRLTVWQRVAMFFFGIGGLWFIPTFRDITKLSPFVGALCVLALLSIVNETFNHKLIVNSRMTQRNSSRTMHNGMLQMMLFIMGVMLMMGVLVETGASLWLGKLCLDTLGDTWSLFLAPLMAAVVSLALDSFATAAAFLSLHPIGGTAEFMTNGEYWILIAYATAVGGTIFGIGSLSGLALFSMNTTTVGWYFKHFAPKMLLGALLGLLVLIAEALYF</sequence>
<proteinExistence type="predicted"/>
<accession>A0AC61QPV7</accession>
<reference evidence="1" key="1">
    <citation type="submission" date="2019-04" db="EMBL/GenBank/DDBJ databases">
        <title>Microbes associate with the intestines of laboratory mice.</title>
        <authorList>
            <person name="Navarre W."/>
            <person name="Wong E."/>
            <person name="Huang K."/>
            <person name="Tropini C."/>
            <person name="Ng K."/>
            <person name="Yu B."/>
        </authorList>
    </citation>
    <scope>NUCLEOTIDE SEQUENCE</scope>
    <source>
        <strain evidence="1">NM73_A23</strain>
    </source>
</reference>
<evidence type="ECO:0000313" key="1">
    <source>
        <dbReference type="EMBL" id="TGX82235.1"/>
    </source>
</evidence>
<comment type="caution">
    <text evidence="1">The sequence shown here is derived from an EMBL/GenBank/DDBJ whole genome shotgun (WGS) entry which is preliminary data.</text>
</comment>
<protein>
    <submittedName>
        <fullName evidence="1">Sodium:proton antiporter</fullName>
    </submittedName>
</protein>
<dbReference type="EMBL" id="SRZC01000011">
    <property type="protein sequence ID" value="TGX82235.1"/>
    <property type="molecule type" value="Genomic_DNA"/>
</dbReference>
<gene>
    <name evidence="1" type="ORF">E5358_08000</name>
</gene>
<name>A0AC61QPV7_9BACT</name>
<organism evidence="1 2">
    <name type="scientific">Palleniella muris</name>
    <dbReference type="NCBI Taxonomy" id="3038145"/>
    <lineage>
        <taxon>Bacteria</taxon>
        <taxon>Pseudomonadati</taxon>
        <taxon>Bacteroidota</taxon>
        <taxon>Bacteroidia</taxon>
        <taxon>Bacteroidales</taxon>
        <taxon>Prevotellaceae</taxon>
        <taxon>Palleniella</taxon>
    </lineage>
</organism>
<evidence type="ECO:0000313" key="2">
    <source>
        <dbReference type="Proteomes" id="UP000308886"/>
    </source>
</evidence>